<keyword evidence="2" id="KW-0808">Transferase</keyword>
<dbReference type="InterPro" id="IPR013216">
    <property type="entry name" value="Methyltransf_11"/>
</dbReference>
<dbReference type="Gene3D" id="3.40.50.150">
    <property type="entry name" value="Vaccinia Virus protein VP39"/>
    <property type="match status" value="1"/>
</dbReference>
<keyword evidence="2" id="KW-0489">Methyltransferase</keyword>
<feature type="domain" description="Methyltransferase type 11" evidence="1">
    <location>
        <begin position="59"/>
        <end position="101"/>
    </location>
</feature>
<gene>
    <name evidence="2" type="ORF">NIES592_08630</name>
</gene>
<dbReference type="SUPFAM" id="SSF53335">
    <property type="entry name" value="S-adenosyl-L-methionine-dependent methyltransferases"/>
    <property type="match status" value="1"/>
</dbReference>
<sequence>MLKLNLGCGSHTPDGWLNVDYALGSWLAKLPVFSTINKYLKIINLDWPDNIFIYDLRKKFPWADNSVDIVYSSHTLEHFSRTEGQKFLKECYRVLKPNGIIRIVVPDLSVIVKSYLQGEIPAHKFLDALEVSYEDSADGFLKRRLAPFIRFPHKCMYDTNALLQVMSEIGFEVASKKGLESDIEDVAIIEQYSRTVNAVIVEGKKITDHAPKLQESSQPVSLVGNA</sequence>
<keyword evidence="3" id="KW-1185">Reference proteome</keyword>
<organism evidence="2 3">
    <name type="scientific">Fischerella major NIES-592</name>
    <dbReference type="NCBI Taxonomy" id="210994"/>
    <lineage>
        <taxon>Bacteria</taxon>
        <taxon>Bacillati</taxon>
        <taxon>Cyanobacteriota</taxon>
        <taxon>Cyanophyceae</taxon>
        <taxon>Nostocales</taxon>
        <taxon>Hapalosiphonaceae</taxon>
        <taxon>Fischerella</taxon>
    </lineage>
</organism>
<protein>
    <submittedName>
        <fullName evidence="2">Methyltransferase type 11</fullName>
    </submittedName>
</protein>
<dbReference type="InterPro" id="IPR029063">
    <property type="entry name" value="SAM-dependent_MTases_sf"/>
</dbReference>
<comment type="caution">
    <text evidence="2">The sequence shown here is derived from an EMBL/GenBank/DDBJ whole genome shotgun (WGS) entry which is preliminary data.</text>
</comment>
<proteinExistence type="predicted"/>
<evidence type="ECO:0000313" key="2">
    <source>
        <dbReference type="EMBL" id="OKH14931.1"/>
    </source>
</evidence>
<evidence type="ECO:0000259" key="1">
    <source>
        <dbReference type="Pfam" id="PF08241"/>
    </source>
</evidence>
<accession>A0A1U7H1V7</accession>
<dbReference type="AlphaFoldDB" id="A0A1U7H1V7"/>
<reference evidence="2 3" key="1">
    <citation type="submission" date="2016-11" db="EMBL/GenBank/DDBJ databases">
        <title>Draft Genome Sequences of Nine Cyanobacterial Strains from Diverse Habitats.</title>
        <authorList>
            <person name="Zhu T."/>
            <person name="Hou S."/>
            <person name="Lu X."/>
            <person name="Hess W.R."/>
        </authorList>
    </citation>
    <scope>NUCLEOTIDE SEQUENCE [LARGE SCALE GENOMIC DNA]</scope>
    <source>
        <strain evidence="2 3">NIES-592</strain>
    </source>
</reference>
<dbReference type="Proteomes" id="UP000186391">
    <property type="component" value="Unassembled WGS sequence"/>
</dbReference>
<dbReference type="RefSeq" id="WP_062245858.1">
    <property type="nucleotide sequence ID" value="NZ_MRCA01000003.1"/>
</dbReference>
<name>A0A1U7H1V7_9CYAN</name>
<dbReference type="GO" id="GO:0032259">
    <property type="term" value="P:methylation"/>
    <property type="evidence" value="ECO:0007669"/>
    <property type="project" value="UniProtKB-KW"/>
</dbReference>
<dbReference type="Pfam" id="PF08241">
    <property type="entry name" value="Methyltransf_11"/>
    <property type="match status" value="1"/>
</dbReference>
<dbReference type="GO" id="GO:0008757">
    <property type="term" value="F:S-adenosylmethionine-dependent methyltransferase activity"/>
    <property type="evidence" value="ECO:0007669"/>
    <property type="project" value="InterPro"/>
</dbReference>
<dbReference type="EMBL" id="MRCA01000003">
    <property type="protein sequence ID" value="OKH14931.1"/>
    <property type="molecule type" value="Genomic_DNA"/>
</dbReference>
<dbReference type="CDD" id="cd02440">
    <property type="entry name" value="AdoMet_MTases"/>
    <property type="match status" value="1"/>
</dbReference>
<dbReference type="OrthoDB" id="457170at2"/>
<evidence type="ECO:0000313" key="3">
    <source>
        <dbReference type="Proteomes" id="UP000186391"/>
    </source>
</evidence>